<feature type="transmembrane region" description="Helical" evidence="6">
    <location>
        <begin position="134"/>
        <end position="153"/>
    </location>
</feature>
<dbReference type="EMBL" id="CATQJL010000316">
    <property type="protein sequence ID" value="CAJ0606340.1"/>
    <property type="molecule type" value="Genomic_DNA"/>
</dbReference>
<reference evidence="9" key="1">
    <citation type="submission" date="2023-07" db="EMBL/GenBank/DDBJ databases">
        <authorList>
            <consortium name="CYATHOMIX"/>
        </authorList>
    </citation>
    <scope>NUCLEOTIDE SEQUENCE</scope>
    <source>
        <strain evidence="9">N/A</strain>
    </source>
</reference>
<comment type="similarity">
    <text evidence="2 6">Belongs to the YIP1 family.</text>
</comment>
<feature type="transmembrane region" description="Helical" evidence="6">
    <location>
        <begin position="94"/>
        <end position="114"/>
    </location>
</feature>
<feature type="domain" description="Yip1" evidence="8">
    <location>
        <begin position="88"/>
        <end position="240"/>
    </location>
</feature>
<keyword evidence="3 6" id="KW-0812">Transmembrane</keyword>
<dbReference type="InterPro" id="IPR006977">
    <property type="entry name" value="Yip1_dom"/>
</dbReference>
<dbReference type="InterPro" id="IPR039765">
    <property type="entry name" value="Yip5/YIPF1/YIPF2"/>
</dbReference>
<feature type="compositionally biased region" description="Polar residues" evidence="7">
    <location>
        <begin position="321"/>
        <end position="334"/>
    </location>
</feature>
<feature type="compositionally biased region" description="Low complexity" evidence="7">
    <location>
        <begin position="335"/>
        <end position="348"/>
    </location>
</feature>
<keyword evidence="5 6" id="KW-0472">Membrane</keyword>
<evidence type="ECO:0000256" key="6">
    <source>
        <dbReference type="RuleBase" id="RU361264"/>
    </source>
</evidence>
<evidence type="ECO:0000256" key="4">
    <source>
        <dbReference type="ARBA" id="ARBA00022989"/>
    </source>
</evidence>
<dbReference type="PANTHER" id="PTHR12822">
    <property type="entry name" value="PROTEIN YIPF"/>
    <property type="match status" value="1"/>
</dbReference>
<organism evidence="9 10">
    <name type="scientific">Cylicocyclus nassatus</name>
    <name type="common">Nematode worm</name>
    <dbReference type="NCBI Taxonomy" id="53992"/>
    <lineage>
        <taxon>Eukaryota</taxon>
        <taxon>Metazoa</taxon>
        <taxon>Ecdysozoa</taxon>
        <taxon>Nematoda</taxon>
        <taxon>Chromadorea</taxon>
        <taxon>Rhabditida</taxon>
        <taxon>Rhabditina</taxon>
        <taxon>Rhabditomorpha</taxon>
        <taxon>Strongyloidea</taxon>
        <taxon>Strongylidae</taxon>
        <taxon>Cylicocyclus</taxon>
    </lineage>
</organism>
<feature type="region of interest" description="Disordered" evidence="7">
    <location>
        <begin position="292"/>
        <end position="348"/>
    </location>
</feature>
<dbReference type="AlphaFoldDB" id="A0AA36H8X6"/>
<evidence type="ECO:0000313" key="9">
    <source>
        <dbReference type="EMBL" id="CAJ0606340.1"/>
    </source>
</evidence>
<evidence type="ECO:0000256" key="5">
    <source>
        <dbReference type="ARBA" id="ARBA00023136"/>
    </source>
</evidence>
<keyword evidence="10" id="KW-1185">Reference proteome</keyword>
<dbReference type="Pfam" id="PF04893">
    <property type="entry name" value="Yip1"/>
    <property type="match status" value="1"/>
</dbReference>
<dbReference type="GO" id="GO:0031267">
    <property type="term" value="F:small GTPase binding"/>
    <property type="evidence" value="ECO:0007669"/>
    <property type="project" value="InterPro"/>
</dbReference>
<protein>
    <recommendedName>
        <fullName evidence="6">Protein YIPF</fullName>
    </recommendedName>
</protein>
<evidence type="ECO:0000313" key="10">
    <source>
        <dbReference type="Proteomes" id="UP001176961"/>
    </source>
</evidence>
<evidence type="ECO:0000256" key="1">
    <source>
        <dbReference type="ARBA" id="ARBA00004141"/>
    </source>
</evidence>
<gene>
    <name evidence="9" type="ORF">CYNAS_LOCUS18323</name>
</gene>
<feature type="transmembrane region" description="Helical" evidence="6">
    <location>
        <begin position="165"/>
        <end position="184"/>
    </location>
</feature>
<evidence type="ECO:0000259" key="8">
    <source>
        <dbReference type="Pfam" id="PF04893"/>
    </source>
</evidence>
<dbReference type="GO" id="GO:0000139">
    <property type="term" value="C:Golgi membrane"/>
    <property type="evidence" value="ECO:0007669"/>
    <property type="project" value="UniProtKB-SubCell"/>
</dbReference>
<dbReference type="GO" id="GO:0016192">
    <property type="term" value="P:vesicle-mediated transport"/>
    <property type="evidence" value="ECO:0007669"/>
    <property type="project" value="InterPro"/>
</dbReference>
<feature type="transmembrane region" description="Helical" evidence="6">
    <location>
        <begin position="222"/>
        <end position="246"/>
    </location>
</feature>
<name>A0AA36H8X6_CYLNA</name>
<evidence type="ECO:0000256" key="7">
    <source>
        <dbReference type="SAM" id="MobiDB-lite"/>
    </source>
</evidence>
<accession>A0AA36H8X6</accession>
<sequence>MANLDFQPFQDGFSINSTNAEGFSGRIGDQNQLVNDNVSTSGRKSNFLSLGFYQQFFDVETDQVLKRILNSVIPTNKNFILDYVHPMPDLWGPFWISVTLVFSVGVFGNIAQYIENEGASGNYGSDFRLVTSSATLVFLYVVLVPIIISAILWQRKTELQYALSDLLCAYGYSLSIFVPVSILWTLDVNWFRWALIFTAVFMSGAVLAKALWPAFKSDPNKLVAYSSIFGVVLLHFLLALTFKVYFFDAAHPTKPVHITTTGDNSNANSQVLMTANVEALVSTTVNSTMASTSPFRSPAKELSTEPSKAVTNFGKERTKGDNLSSLKNPIVHQNTTPSSTVVKPTTKT</sequence>
<proteinExistence type="inferred from homology"/>
<dbReference type="Proteomes" id="UP001176961">
    <property type="component" value="Unassembled WGS sequence"/>
</dbReference>
<comment type="caution">
    <text evidence="9">The sequence shown here is derived from an EMBL/GenBank/DDBJ whole genome shotgun (WGS) entry which is preliminary data.</text>
</comment>
<feature type="transmembrane region" description="Helical" evidence="6">
    <location>
        <begin position="190"/>
        <end position="210"/>
    </location>
</feature>
<dbReference type="PANTHER" id="PTHR12822:SF2">
    <property type="entry name" value="PROTEIN YIPF"/>
    <property type="match status" value="1"/>
</dbReference>
<evidence type="ECO:0000256" key="3">
    <source>
        <dbReference type="ARBA" id="ARBA00022692"/>
    </source>
</evidence>
<evidence type="ECO:0000256" key="2">
    <source>
        <dbReference type="ARBA" id="ARBA00010596"/>
    </source>
</evidence>
<keyword evidence="4 6" id="KW-1133">Transmembrane helix</keyword>
<comment type="subcellular location">
    <subcellularLocation>
        <location evidence="6">Golgi apparatus membrane</location>
        <topology evidence="6">Multi-pass membrane protein</topology>
    </subcellularLocation>
    <subcellularLocation>
        <location evidence="1">Membrane</location>
        <topology evidence="1">Multi-pass membrane protein</topology>
    </subcellularLocation>
</comment>